<organism evidence="2 3">
    <name type="scientific">Rhodococcus olei</name>
    <dbReference type="NCBI Taxonomy" id="2161675"/>
    <lineage>
        <taxon>Bacteria</taxon>
        <taxon>Bacillati</taxon>
        <taxon>Actinomycetota</taxon>
        <taxon>Actinomycetes</taxon>
        <taxon>Mycobacteriales</taxon>
        <taxon>Nocardiaceae</taxon>
        <taxon>Rhodococcus</taxon>
    </lineage>
</organism>
<reference evidence="3" key="1">
    <citation type="journal article" date="2019" name="Int. J. Syst. Evol. Microbiol.">
        <title>The Global Catalogue of Microorganisms (GCM) 10K type strain sequencing project: providing services to taxonomists for standard genome sequencing and annotation.</title>
        <authorList>
            <consortium name="The Broad Institute Genomics Platform"/>
            <consortium name="The Broad Institute Genome Sequencing Center for Infectious Disease"/>
            <person name="Wu L."/>
            <person name="Ma J."/>
        </authorList>
    </citation>
    <scope>NUCLEOTIDE SEQUENCE [LARGE SCALE GENOMIC DNA]</scope>
    <source>
        <strain evidence="3">JCM 32206</strain>
    </source>
</reference>
<dbReference type="InterPro" id="IPR038332">
    <property type="entry name" value="PPE_sf"/>
</dbReference>
<accession>A0ABP8P9R5</accession>
<dbReference type="InterPro" id="IPR000084">
    <property type="entry name" value="PE-PGRS_N"/>
</dbReference>
<dbReference type="EMBL" id="BAABFB010000059">
    <property type="protein sequence ID" value="GAA4484330.1"/>
    <property type="molecule type" value="Genomic_DNA"/>
</dbReference>
<dbReference type="Gene3D" id="1.10.287.850">
    <property type="entry name" value="HP0062-like domain"/>
    <property type="match status" value="1"/>
</dbReference>
<dbReference type="Pfam" id="PF00934">
    <property type="entry name" value="PE"/>
    <property type="match status" value="1"/>
</dbReference>
<dbReference type="RefSeq" id="WP_345348361.1">
    <property type="nucleotide sequence ID" value="NZ_BAABFB010000059.1"/>
</dbReference>
<dbReference type="SUPFAM" id="SSF140459">
    <property type="entry name" value="PE/PPE dimer-like"/>
    <property type="match status" value="1"/>
</dbReference>
<feature type="domain" description="PE" evidence="1">
    <location>
        <begin position="5"/>
        <end position="93"/>
    </location>
</feature>
<keyword evidence="3" id="KW-1185">Reference proteome</keyword>
<evidence type="ECO:0000259" key="1">
    <source>
        <dbReference type="Pfam" id="PF00934"/>
    </source>
</evidence>
<gene>
    <name evidence="2" type="ORF">GCM10023094_37320</name>
</gene>
<proteinExistence type="predicted"/>
<sequence>MTGHVFVSPDALTAAAADLETLAHRLQATVDSNAPALYMAPAGTEEVSVTAAAYFNSVADSFLPVAATGIAELRAAAATLRRQAADYADLDDAFGSSLAAGG</sequence>
<evidence type="ECO:0000313" key="3">
    <source>
        <dbReference type="Proteomes" id="UP001501183"/>
    </source>
</evidence>
<dbReference type="Proteomes" id="UP001501183">
    <property type="component" value="Unassembled WGS sequence"/>
</dbReference>
<name>A0ABP8P9R5_9NOCA</name>
<comment type="caution">
    <text evidence="2">The sequence shown here is derived from an EMBL/GenBank/DDBJ whole genome shotgun (WGS) entry which is preliminary data.</text>
</comment>
<protein>
    <recommendedName>
        <fullName evidence="1">PE domain-containing protein</fullName>
    </recommendedName>
</protein>
<evidence type="ECO:0000313" key="2">
    <source>
        <dbReference type="EMBL" id="GAA4484330.1"/>
    </source>
</evidence>